<sequence length="163" mass="17610">MFGELFLARATDGHRSPAAQLFSASSYASGVTRALATMAHGLDEETAAGELDQWLLSTGVPRTLRTCTADDFLCYMAGYYTVAHRGRKAADGSLSPGTVDNRFSLLSGFCTRIGRRGPYDPLTKTGNPCDSTWAGDYKKGYARVAVTWRPRPCCCPKPSIGGW</sequence>
<accession>A0A150FYQ8</accession>
<keyword evidence="2" id="KW-1185">Reference proteome</keyword>
<organism evidence="1 2">
    <name type="scientific">Gonium pectorale</name>
    <name type="common">Green alga</name>
    <dbReference type="NCBI Taxonomy" id="33097"/>
    <lineage>
        <taxon>Eukaryota</taxon>
        <taxon>Viridiplantae</taxon>
        <taxon>Chlorophyta</taxon>
        <taxon>core chlorophytes</taxon>
        <taxon>Chlorophyceae</taxon>
        <taxon>CS clade</taxon>
        <taxon>Chlamydomonadales</taxon>
        <taxon>Volvocaceae</taxon>
        <taxon>Gonium</taxon>
    </lineage>
</organism>
<proteinExistence type="predicted"/>
<evidence type="ECO:0000313" key="1">
    <source>
        <dbReference type="EMBL" id="KXZ42717.1"/>
    </source>
</evidence>
<dbReference type="EMBL" id="LSYV01000122">
    <property type="protein sequence ID" value="KXZ42717.1"/>
    <property type="molecule type" value="Genomic_DNA"/>
</dbReference>
<protein>
    <submittedName>
        <fullName evidence="1">Uncharacterized protein</fullName>
    </submittedName>
</protein>
<reference evidence="2" key="1">
    <citation type="journal article" date="2016" name="Nat. Commun.">
        <title>The Gonium pectorale genome demonstrates co-option of cell cycle regulation during the evolution of multicellularity.</title>
        <authorList>
            <person name="Hanschen E.R."/>
            <person name="Marriage T.N."/>
            <person name="Ferris P.J."/>
            <person name="Hamaji T."/>
            <person name="Toyoda A."/>
            <person name="Fujiyama A."/>
            <person name="Neme R."/>
            <person name="Noguchi H."/>
            <person name="Minakuchi Y."/>
            <person name="Suzuki M."/>
            <person name="Kawai-Toyooka H."/>
            <person name="Smith D.R."/>
            <person name="Sparks H."/>
            <person name="Anderson J."/>
            <person name="Bakaric R."/>
            <person name="Luria V."/>
            <person name="Karger A."/>
            <person name="Kirschner M.W."/>
            <person name="Durand P.M."/>
            <person name="Michod R.E."/>
            <person name="Nozaki H."/>
            <person name="Olson B.J."/>
        </authorList>
    </citation>
    <scope>NUCLEOTIDE SEQUENCE [LARGE SCALE GENOMIC DNA]</scope>
    <source>
        <strain evidence="2">NIES-2863</strain>
    </source>
</reference>
<dbReference type="OrthoDB" id="559674at2759"/>
<evidence type="ECO:0000313" key="2">
    <source>
        <dbReference type="Proteomes" id="UP000075714"/>
    </source>
</evidence>
<dbReference type="Proteomes" id="UP000075714">
    <property type="component" value="Unassembled WGS sequence"/>
</dbReference>
<dbReference type="AlphaFoldDB" id="A0A150FYQ8"/>
<gene>
    <name evidence="1" type="ORF">GPECTOR_122g458</name>
</gene>
<name>A0A150FYQ8_GONPE</name>
<comment type="caution">
    <text evidence="1">The sequence shown here is derived from an EMBL/GenBank/DDBJ whole genome shotgun (WGS) entry which is preliminary data.</text>
</comment>